<evidence type="ECO:0000313" key="2">
    <source>
        <dbReference type="Proteomes" id="UP000281553"/>
    </source>
</evidence>
<organism evidence="1 2">
    <name type="scientific">Dibothriocephalus latus</name>
    <name type="common">Fish tapeworm</name>
    <name type="synonym">Diphyllobothrium latum</name>
    <dbReference type="NCBI Taxonomy" id="60516"/>
    <lineage>
        <taxon>Eukaryota</taxon>
        <taxon>Metazoa</taxon>
        <taxon>Spiralia</taxon>
        <taxon>Lophotrochozoa</taxon>
        <taxon>Platyhelminthes</taxon>
        <taxon>Cestoda</taxon>
        <taxon>Eucestoda</taxon>
        <taxon>Diphyllobothriidea</taxon>
        <taxon>Diphyllobothriidae</taxon>
        <taxon>Dibothriocephalus</taxon>
    </lineage>
</organism>
<name>A0A3P7LZB2_DIBLA</name>
<dbReference type="GO" id="GO:0035658">
    <property type="term" value="C:Mon1-Ccz1 complex"/>
    <property type="evidence" value="ECO:0007669"/>
    <property type="project" value="InterPro"/>
</dbReference>
<dbReference type="GO" id="GO:0010506">
    <property type="term" value="P:regulation of autophagy"/>
    <property type="evidence" value="ECO:0007669"/>
    <property type="project" value="InterPro"/>
</dbReference>
<dbReference type="GO" id="GO:0005765">
    <property type="term" value="C:lysosomal membrane"/>
    <property type="evidence" value="ECO:0007669"/>
    <property type="project" value="TreeGrafter"/>
</dbReference>
<reference evidence="1 2" key="1">
    <citation type="submission" date="2018-11" db="EMBL/GenBank/DDBJ databases">
        <authorList>
            <consortium name="Pathogen Informatics"/>
        </authorList>
    </citation>
    <scope>NUCLEOTIDE SEQUENCE [LARGE SCALE GENOMIC DNA]</scope>
</reference>
<dbReference type="EMBL" id="UYRU01065663">
    <property type="protein sequence ID" value="VDN16393.1"/>
    <property type="molecule type" value="Genomic_DNA"/>
</dbReference>
<dbReference type="PANTHER" id="PTHR12897">
    <property type="entry name" value="COLON CANCER-ASSOCIATED PROTEIN MIC1"/>
    <property type="match status" value="1"/>
</dbReference>
<dbReference type="AlphaFoldDB" id="A0A3P7LZB2"/>
<dbReference type="OrthoDB" id="26384at2759"/>
<accession>A0A3P7LZB2</accession>
<sequence length="108" mass="11894">MNADGGVELALYQLMKNAPVRKTNVLIVPEQGQIAVNFVDNLILVHHKLSKTSLAYDIAIEGELVDGVQKHFPMLPPISLAEFKIPCKSIPSLALEPAEEFKMILCIL</sequence>
<dbReference type="PANTHER" id="PTHR12897:SF4">
    <property type="entry name" value="REGULATOR OF MON1-CCZ1 COMPLEX"/>
    <property type="match status" value="1"/>
</dbReference>
<keyword evidence="2" id="KW-1185">Reference proteome</keyword>
<evidence type="ECO:0000313" key="1">
    <source>
        <dbReference type="EMBL" id="VDN16393.1"/>
    </source>
</evidence>
<dbReference type="InterPro" id="IPR040371">
    <property type="entry name" value="RMC1"/>
</dbReference>
<dbReference type="GO" id="GO:0031902">
    <property type="term" value="C:late endosome membrane"/>
    <property type="evidence" value="ECO:0007669"/>
    <property type="project" value="TreeGrafter"/>
</dbReference>
<gene>
    <name evidence="1" type="ORF">DILT_LOCUS12224</name>
</gene>
<proteinExistence type="predicted"/>
<dbReference type="Proteomes" id="UP000281553">
    <property type="component" value="Unassembled WGS sequence"/>
</dbReference>
<protein>
    <submittedName>
        <fullName evidence="1">Uncharacterized protein</fullName>
    </submittedName>
</protein>